<accession>A0A3R7MFP9</accession>
<evidence type="ECO:0000256" key="1">
    <source>
        <dbReference type="SAM" id="MobiDB-lite"/>
    </source>
</evidence>
<protein>
    <submittedName>
        <fullName evidence="3">Uncharacterized protein</fullName>
    </submittedName>
</protein>
<sequence length="555" mass="61466">MHFNISESRFFFLLLLLPCLSTLPLSSSFSCDYYFVFSLLLFSFSLFYYLFLPFFFSFPYFLLLLSPLPSSPPSLTPPSFSFSSPHPLSHLLPLPPIIPPFPSPLPSTHPSFLLPPPFPSPPHPPFPSPLPSLLTPPSPLPPQPPSSPYPSSPSSSPLPPLSPPHPSPPPLPPLLLSPSRRLHGARPHSSPKLAPTTHPLHYPILAKLRIRFNKTHISSPPLLAIHRTYLTIHLVPPTLPRGTTIPLLRSLKPHLRRKHTTARVHLADTLLHIQVSLPCTSSPRPKPSPYSRFTLLVMRPSHYTLVSPTAPLFVPYHSLSYVHHPFLPRDLPVLQSRSYPTCPIASTTLSRALASTLTMYYPRLLSFSPVYTNPFFFLSSTSYYGLVHLDFLPSCSFSSLALLHFSSIHPYNLHAAIPLLPLYFFPITTPPSSSPPSSLPPPSILPPPLTLPYTPPPPLSPPHPIPLPSSHTPIHPPLLSQLPYPPYPISPPPLTHSPNLPPLIPSPTHPPTLLTPPPLIHLHPYPPPPLTLPATTLSFPRFFPLIPPHFAHLLH</sequence>
<feature type="compositionally biased region" description="Pro residues" evidence="1">
    <location>
        <begin position="132"/>
        <end position="175"/>
    </location>
</feature>
<reference evidence="3 4" key="1">
    <citation type="submission" date="2018-04" db="EMBL/GenBank/DDBJ databases">
        <authorList>
            <person name="Zhang X."/>
            <person name="Yuan J."/>
            <person name="Li F."/>
            <person name="Xiang J."/>
        </authorList>
    </citation>
    <scope>NUCLEOTIDE SEQUENCE [LARGE SCALE GENOMIC DNA]</scope>
    <source>
        <tissue evidence="3">Muscle</tissue>
    </source>
</reference>
<feature type="chain" id="PRO_5018768653" evidence="2">
    <location>
        <begin position="23"/>
        <end position="555"/>
    </location>
</feature>
<dbReference type="Proteomes" id="UP000283509">
    <property type="component" value="Unassembled WGS sequence"/>
</dbReference>
<gene>
    <name evidence="3" type="ORF">C7M84_021766</name>
</gene>
<evidence type="ECO:0000313" key="3">
    <source>
        <dbReference type="EMBL" id="ROT60692.1"/>
    </source>
</evidence>
<proteinExistence type="predicted"/>
<reference evidence="3 4" key="2">
    <citation type="submission" date="2019-01" db="EMBL/GenBank/DDBJ databases">
        <title>The decoding of complex shrimp genome reveals the adaptation for benthos swimmer, frequently molting mechanism and breeding impact on genome.</title>
        <authorList>
            <person name="Sun Y."/>
            <person name="Gao Y."/>
            <person name="Yu Y."/>
        </authorList>
    </citation>
    <scope>NUCLEOTIDE SEQUENCE [LARGE SCALE GENOMIC DNA]</scope>
    <source>
        <tissue evidence="3">Muscle</tissue>
    </source>
</reference>
<organism evidence="3 4">
    <name type="scientific">Penaeus vannamei</name>
    <name type="common">Whiteleg shrimp</name>
    <name type="synonym">Litopenaeus vannamei</name>
    <dbReference type="NCBI Taxonomy" id="6689"/>
    <lineage>
        <taxon>Eukaryota</taxon>
        <taxon>Metazoa</taxon>
        <taxon>Ecdysozoa</taxon>
        <taxon>Arthropoda</taxon>
        <taxon>Crustacea</taxon>
        <taxon>Multicrustacea</taxon>
        <taxon>Malacostraca</taxon>
        <taxon>Eumalacostraca</taxon>
        <taxon>Eucarida</taxon>
        <taxon>Decapoda</taxon>
        <taxon>Dendrobranchiata</taxon>
        <taxon>Penaeoidea</taxon>
        <taxon>Penaeidae</taxon>
        <taxon>Penaeus</taxon>
    </lineage>
</organism>
<dbReference type="AlphaFoldDB" id="A0A3R7MFP9"/>
<comment type="caution">
    <text evidence="3">The sequence shown here is derived from an EMBL/GenBank/DDBJ whole genome shotgun (WGS) entry which is preliminary data.</text>
</comment>
<feature type="signal peptide" evidence="2">
    <location>
        <begin position="1"/>
        <end position="22"/>
    </location>
</feature>
<keyword evidence="2" id="KW-0732">Signal</keyword>
<name>A0A3R7MFP9_PENVA</name>
<dbReference type="EMBL" id="QCYY01004631">
    <property type="protein sequence ID" value="ROT60692.1"/>
    <property type="molecule type" value="Genomic_DNA"/>
</dbReference>
<keyword evidence="4" id="KW-1185">Reference proteome</keyword>
<evidence type="ECO:0000256" key="2">
    <source>
        <dbReference type="SAM" id="SignalP"/>
    </source>
</evidence>
<feature type="region of interest" description="Disordered" evidence="1">
    <location>
        <begin position="132"/>
        <end position="198"/>
    </location>
</feature>
<evidence type="ECO:0000313" key="4">
    <source>
        <dbReference type="Proteomes" id="UP000283509"/>
    </source>
</evidence>